<dbReference type="GO" id="GO:0010333">
    <property type="term" value="F:terpene synthase activity"/>
    <property type="evidence" value="ECO:0007669"/>
    <property type="project" value="InterPro"/>
</dbReference>
<evidence type="ECO:0000313" key="2">
    <source>
        <dbReference type="EMBL" id="SFD46514.1"/>
    </source>
</evidence>
<dbReference type="Pfam" id="PF19086">
    <property type="entry name" value="Terpene_syn_C_2"/>
    <property type="match status" value="1"/>
</dbReference>
<dbReference type="Proteomes" id="UP000199400">
    <property type="component" value="Unassembled WGS sequence"/>
</dbReference>
<keyword evidence="3" id="KW-1185">Reference proteome</keyword>
<sequence>MTRRIAASPFSARVEAIATTSAPNRTDPRGRPLVAVPGQPAGLAPAVDATQFASSSVSRQRIMQLPRLECPYQPSVHPAADQIHENTVEWAQAMGFARSQKHIDALRDSRVGHLLARIFPATADMVALQVAVDWTTLFCCLDDRLEQIHGAVLVAAYLRTLLGVFRDGAHPQLIDPFAQAFGDLRERMLELRVPNWIPRFSSCVERLFQAFVDEAKYRAAGVVPAFASHSRIRQITVGLYTGFLLGELTEHIFLPPDVLEHESVRALERSASTIVGLANDIYTVEKERAKGEVNNTVLVLMHEDGLSFDDALARTVQLHNIEMREFERLVADLPSFDEDIDDQLRRYVQVLIHFISGHADWARSTGRYQPPGDGGAVR</sequence>
<dbReference type="PANTHER" id="PTHR35201:SF4">
    <property type="entry name" value="BETA-PINACENE SYNTHASE-RELATED"/>
    <property type="match status" value="1"/>
</dbReference>
<dbReference type="SUPFAM" id="SSF48576">
    <property type="entry name" value="Terpenoid synthases"/>
    <property type="match status" value="1"/>
</dbReference>
<dbReference type="STRING" id="54.SAMN02745121_00071"/>
<proteinExistence type="inferred from homology"/>
<comment type="cofactor">
    <cofactor evidence="1">
        <name>Mg(2+)</name>
        <dbReference type="ChEBI" id="CHEBI:18420"/>
    </cofactor>
</comment>
<dbReference type="GO" id="GO:0046872">
    <property type="term" value="F:metal ion binding"/>
    <property type="evidence" value="ECO:0007669"/>
    <property type="project" value="UniProtKB-KW"/>
</dbReference>
<accession>A0A1I1SJ68</accession>
<evidence type="ECO:0000256" key="1">
    <source>
        <dbReference type="RuleBase" id="RU366034"/>
    </source>
</evidence>
<keyword evidence="1" id="KW-0456">Lyase</keyword>
<dbReference type="InterPro" id="IPR034686">
    <property type="entry name" value="Terpene_cyclase-like_2"/>
</dbReference>
<dbReference type="EMBL" id="FOMX01000002">
    <property type="protein sequence ID" value="SFD46514.1"/>
    <property type="molecule type" value="Genomic_DNA"/>
</dbReference>
<organism evidence="2 3">
    <name type="scientific">Nannocystis exedens</name>
    <dbReference type="NCBI Taxonomy" id="54"/>
    <lineage>
        <taxon>Bacteria</taxon>
        <taxon>Pseudomonadati</taxon>
        <taxon>Myxococcota</taxon>
        <taxon>Polyangia</taxon>
        <taxon>Nannocystales</taxon>
        <taxon>Nannocystaceae</taxon>
        <taxon>Nannocystis</taxon>
    </lineage>
</organism>
<keyword evidence="1" id="KW-0479">Metal-binding</keyword>
<keyword evidence="1" id="KW-0460">Magnesium</keyword>
<protein>
    <recommendedName>
        <fullName evidence="1">Terpene synthase</fullName>
        <ecNumber evidence="1">4.2.3.-</ecNumber>
    </recommendedName>
</protein>
<dbReference type="AlphaFoldDB" id="A0A1I1SJ68"/>
<dbReference type="OrthoDB" id="3676909at2"/>
<comment type="similarity">
    <text evidence="1">Belongs to the terpene synthase family.</text>
</comment>
<reference evidence="3" key="1">
    <citation type="submission" date="2016-10" db="EMBL/GenBank/DDBJ databases">
        <authorList>
            <person name="Varghese N."/>
            <person name="Submissions S."/>
        </authorList>
    </citation>
    <scope>NUCLEOTIDE SEQUENCE [LARGE SCALE GENOMIC DNA]</scope>
    <source>
        <strain evidence="3">ATCC 25963</strain>
    </source>
</reference>
<dbReference type="PANTHER" id="PTHR35201">
    <property type="entry name" value="TERPENE SYNTHASE"/>
    <property type="match status" value="1"/>
</dbReference>
<dbReference type="InterPro" id="IPR008949">
    <property type="entry name" value="Isoprenoid_synthase_dom_sf"/>
</dbReference>
<dbReference type="Gene3D" id="1.10.600.10">
    <property type="entry name" value="Farnesyl Diphosphate Synthase"/>
    <property type="match status" value="1"/>
</dbReference>
<name>A0A1I1SJ68_9BACT</name>
<evidence type="ECO:0000313" key="3">
    <source>
        <dbReference type="Proteomes" id="UP000199400"/>
    </source>
</evidence>
<dbReference type="EC" id="4.2.3.-" evidence="1"/>
<gene>
    <name evidence="2" type="ORF">SAMN02745121_00071</name>
</gene>